<dbReference type="EMBL" id="AP024448">
    <property type="protein sequence ID" value="BCS27351.1"/>
    <property type="molecule type" value="Genomic_DNA"/>
</dbReference>
<evidence type="ECO:0000256" key="2">
    <source>
        <dbReference type="ARBA" id="ARBA00022801"/>
    </source>
</evidence>
<dbReference type="AlphaFoldDB" id="A0A7R7XTL7"/>
<dbReference type="Pfam" id="PF13087">
    <property type="entry name" value="AAA_12"/>
    <property type="match status" value="1"/>
</dbReference>
<protein>
    <recommendedName>
        <fullName evidence="6">DNA2/NAM7 helicase-like C-terminal domain-containing protein</fullName>
    </recommendedName>
</protein>
<keyword evidence="8" id="KW-1185">Reference proteome</keyword>
<keyword evidence="1" id="KW-0547">Nucleotide-binding</keyword>
<reference evidence="7" key="2">
    <citation type="submission" date="2021-02" db="EMBL/GenBank/DDBJ databases">
        <title>Aspergillus puulaauensis MK2 genome sequence.</title>
        <authorList>
            <person name="Futagami T."/>
            <person name="Mori K."/>
            <person name="Kadooka C."/>
            <person name="Tanaka T."/>
        </authorList>
    </citation>
    <scope>NUCLEOTIDE SEQUENCE</scope>
    <source>
        <strain evidence="7">MK2</strain>
    </source>
</reference>
<dbReference type="GO" id="GO:0016787">
    <property type="term" value="F:hydrolase activity"/>
    <property type="evidence" value="ECO:0007669"/>
    <property type="project" value="UniProtKB-KW"/>
</dbReference>
<dbReference type="InterPro" id="IPR027417">
    <property type="entry name" value="P-loop_NTPase"/>
</dbReference>
<dbReference type="SUPFAM" id="SSF52540">
    <property type="entry name" value="P-loop containing nucleoside triphosphate hydrolases"/>
    <property type="match status" value="1"/>
</dbReference>
<evidence type="ECO:0000313" key="8">
    <source>
        <dbReference type="Proteomes" id="UP000654913"/>
    </source>
</evidence>
<sequence length="216" mass="24267">MSRFNDHHRKFIVDLLIENHRRHGYKGSQIKIVAPYMAQVVRIRQTLYKAGRDGLLPASDLPIVATIDAMQGKESDLIILDWVVSQSDSNKDLGFTVNDSRGNVAMTRMREAMMILLPEAVGRGAKSQGKPMHYTHYGDRVEAKAPYPSELVRFVFDKLMLLFVDNPLPPSELHSVADENDTWNPEDAVDEAEGNNTGGGWSAESSEQTEWRGGLW</sequence>
<dbReference type="GO" id="GO:0005524">
    <property type="term" value="F:ATP binding"/>
    <property type="evidence" value="ECO:0007669"/>
    <property type="project" value="UniProtKB-KW"/>
</dbReference>
<dbReference type="PANTHER" id="PTHR43788:SF8">
    <property type="entry name" value="DNA-BINDING PROTEIN SMUBP-2"/>
    <property type="match status" value="1"/>
</dbReference>
<keyword evidence="3" id="KW-0347">Helicase</keyword>
<keyword evidence="4" id="KW-0067">ATP-binding</keyword>
<dbReference type="InterPro" id="IPR041679">
    <property type="entry name" value="DNA2/NAM7-like_C"/>
</dbReference>
<dbReference type="KEGG" id="apuu:APUU_60399A"/>
<name>A0A7R7XTL7_9EURO</name>
<evidence type="ECO:0000256" key="5">
    <source>
        <dbReference type="SAM" id="MobiDB-lite"/>
    </source>
</evidence>
<dbReference type="GeneID" id="64977356"/>
<feature type="domain" description="DNA2/NAM7 helicase-like C-terminal" evidence="6">
    <location>
        <begin position="2"/>
        <end position="116"/>
    </location>
</feature>
<dbReference type="PANTHER" id="PTHR43788">
    <property type="entry name" value="DNA2/NAM7 HELICASE FAMILY MEMBER"/>
    <property type="match status" value="1"/>
</dbReference>
<dbReference type="Proteomes" id="UP000654913">
    <property type="component" value="Chromosome 6"/>
</dbReference>
<organism evidence="7 8">
    <name type="scientific">Aspergillus puulaauensis</name>
    <dbReference type="NCBI Taxonomy" id="1220207"/>
    <lineage>
        <taxon>Eukaryota</taxon>
        <taxon>Fungi</taxon>
        <taxon>Dikarya</taxon>
        <taxon>Ascomycota</taxon>
        <taxon>Pezizomycotina</taxon>
        <taxon>Eurotiomycetes</taxon>
        <taxon>Eurotiomycetidae</taxon>
        <taxon>Eurotiales</taxon>
        <taxon>Aspergillaceae</taxon>
        <taxon>Aspergillus</taxon>
    </lineage>
</organism>
<dbReference type="Gene3D" id="3.40.50.300">
    <property type="entry name" value="P-loop containing nucleotide triphosphate hydrolases"/>
    <property type="match status" value="1"/>
</dbReference>
<evidence type="ECO:0000313" key="7">
    <source>
        <dbReference type="EMBL" id="BCS27351.1"/>
    </source>
</evidence>
<keyword evidence="2" id="KW-0378">Hydrolase</keyword>
<gene>
    <name evidence="7" type="ORF">APUU_60399A</name>
</gene>
<evidence type="ECO:0000256" key="4">
    <source>
        <dbReference type="ARBA" id="ARBA00022840"/>
    </source>
</evidence>
<evidence type="ECO:0000259" key="6">
    <source>
        <dbReference type="Pfam" id="PF13087"/>
    </source>
</evidence>
<reference evidence="7" key="1">
    <citation type="submission" date="2021-01" db="EMBL/GenBank/DDBJ databases">
        <authorList>
            <consortium name="Aspergillus puulaauensis MK2 genome sequencing consortium"/>
            <person name="Kazuki M."/>
            <person name="Futagami T."/>
        </authorList>
    </citation>
    <scope>NUCLEOTIDE SEQUENCE</scope>
    <source>
        <strain evidence="7">MK2</strain>
    </source>
</reference>
<dbReference type="GO" id="GO:0043139">
    <property type="term" value="F:5'-3' DNA helicase activity"/>
    <property type="evidence" value="ECO:0007669"/>
    <property type="project" value="TreeGrafter"/>
</dbReference>
<dbReference type="RefSeq" id="XP_041559545.1">
    <property type="nucleotide sequence ID" value="XM_041693634.1"/>
</dbReference>
<feature type="region of interest" description="Disordered" evidence="5">
    <location>
        <begin position="173"/>
        <end position="216"/>
    </location>
</feature>
<dbReference type="OrthoDB" id="4510589at2759"/>
<proteinExistence type="predicted"/>
<dbReference type="InterPro" id="IPR050534">
    <property type="entry name" value="Coronavir_polyprotein_1ab"/>
</dbReference>
<accession>A0A7R7XTL7</accession>
<evidence type="ECO:0000256" key="1">
    <source>
        <dbReference type="ARBA" id="ARBA00022741"/>
    </source>
</evidence>
<evidence type="ECO:0000256" key="3">
    <source>
        <dbReference type="ARBA" id="ARBA00022806"/>
    </source>
</evidence>